<dbReference type="EMBL" id="LMWN01000001">
    <property type="protein sequence ID" value="KUN10519.1"/>
    <property type="molecule type" value="Genomic_DNA"/>
</dbReference>
<dbReference type="STRING" id="67386.AQI95_02065"/>
<accession>A0A101PFM9</accession>
<organism evidence="1 2">
    <name type="scientific">Streptomyces yokosukanensis</name>
    <dbReference type="NCBI Taxonomy" id="67386"/>
    <lineage>
        <taxon>Bacteria</taxon>
        <taxon>Bacillati</taxon>
        <taxon>Actinomycetota</taxon>
        <taxon>Actinomycetes</taxon>
        <taxon>Kitasatosporales</taxon>
        <taxon>Streptomycetaceae</taxon>
        <taxon>Streptomyces</taxon>
    </lineage>
</organism>
<proteinExistence type="predicted"/>
<gene>
    <name evidence="1" type="ORF">AQI95_02065</name>
</gene>
<evidence type="ECO:0000313" key="2">
    <source>
        <dbReference type="Proteomes" id="UP000053127"/>
    </source>
</evidence>
<sequence>MPTLTADCSPDQVVEELERLIEVDWSTVWEGFPDDGEKRTAWCADLGWRALWFEAGQWVRTPQGSRLHLASVAPGRPVTRVEHTLWSVRAGAAAENGAVAALAAGRWPAYLGAVQAVLNMPAWSGDWDTAGFPDPPGTGYWSDAAWRAEHQDPYRLAVWSFRTPGAPLFALKASLSAGTATGWGPGSATISLACHGPTDPGNAGPGWQL</sequence>
<dbReference type="OrthoDB" id="3429977at2"/>
<dbReference type="RefSeq" id="WP_067116211.1">
    <property type="nucleotide sequence ID" value="NZ_KQ948206.1"/>
</dbReference>
<dbReference type="AlphaFoldDB" id="A0A101PFM9"/>
<protein>
    <submittedName>
        <fullName evidence="1">Uncharacterized protein</fullName>
    </submittedName>
</protein>
<keyword evidence="2" id="KW-1185">Reference proteome</keyword>
<dbReference type="Proteomes" id="UP000053127">
    <property type="component" value="Unassembled WGS sequence"/>
</dbReference>
<evidence type="ECO:0000313" key="1">
    <source>
        <dbReference type="EMBL" id="KUN10519.1"/>
    </source>
</evidence>
<name>A0A101PFM9_9ACTN</name>
<reference evidence="1 2" key="1">
    <citation type="submission" date="2015-10" db="EMBL/GenBank/DDBJ databases">
        <title>Draft genome sequence of Streptomyces yokosukanensis DSM 40224, type strain for the species Streptomyces yokosukanensis.</title>
        <authorList>
            <person name="Ruckert C."/>
            <person name="Winkler A."/>
            <person name="Kalinowski J."/>
            <person name="Kampfer P."/>
            <person name="Glaeser S."/>
        </authorList>
    </citation>
    <scope>NUCLEOTIDE SEQUENCE [LARGE SCALE GENOMIC DNA]</scope>
    <source>
        <strain evidence="1 2">DSM 40224</strain>
    </source>
</reference>
<comment type="caution">
    <text evidence="1">The sequence shown here is derived from an EMBL/GenBank/DDBJ whole genome shotgun (WGS) entry which is preliminary data.</text>
</comment>